<protein>
    <submittedName>
        <fullName evidence="2">Uncharacterized protein</fullName>
    </submittedName>
</protein>
<feature type="region of interest" description="Disordered" evidence="1">
    <location>
        <begin position="1"/>
        <end position="66"/>
    </location>
</feature>
<dbReference type="EMBL" id="CP001743">
    <property type="protein sequence ID" value="ADD26970.1"/>
    <property type="molecule type" value="Genomic_DNA"/>
</dbReference>
<evidence type="ECO:0000313" key="3">
    <source>
        <dbReference type="Proteomes" id="UP000006655"/>
    </source>
</evidence>
<gene>
    <name evidence="2" type="ordered locus">Mrub_0190</name>
</gene>
<proteinExistence type="predicted"/>
<evidence type="ECO:0000313" key="2">
    <source>
        <dbReference type="EMBL" id="ADD26970.1"/>
    </source>
</evidence>
<name>A0A806CI96_MEIRD</name>
<evidence type="ECO:0000256" key="1">
    <source>
        <dbReference type="SAM" id="MobiDB-lite"/>
    </source>
</evidence>
<organism evidence="2 3">
    <name type="scientific">Meiothermus ruber (strain ATCC 35948 / DSM 1279 / VKM B-1258 / 21)</name>
    <name type="common">Thermus ruber</name>
    <dbReference type="NCBI Taxonomy" id="504728"/>
    <lineage>
        <taxon>Bacteria</taxon>
        <taxon>Thermotogati</taxon>
        <taxon>Deinococcota</taxon>
        <taxon>Deinococci</taxon>
        <taxon>Thermales</taxon>
        <taxon>Thermaceae</taxon>
        <taxon>Meiothermus</taxon>
    </lineage>
</organism>
<reference evidence="2 3" key="1">
    <citation type="journal article" date="2010" name="Stand. Genomic Sci.">
        <title>Complete genome sequence of Meiothermus ruber type strain (21).</title>
        <authorList>
            <person name="Tindall B.J."/>
            <person name="Sikorski J."/>
            <person name="Lucas S."/>
            <person name="Goltsman E."/>
            <person name="Copeland A."/>
            <person name="Glavina Del Rio T."/>
            <person name="Nolan M."/>
            <person name="Tice H."/>
            <person name="Cheng J.F."/>
            <person name="Han C."/>
            <person name="Pitluck S."/>
            <person name="Liolios K."/>
            <person name="Ivanova N."/>
            <person name="Mavromatis K."/>
            <person name="Ovchinnikova G."/>
            <person name="Pati A."/>
            <person name="Fahnrich R."/>
            <person name="Goodwin L."/>
            <person name="Chen A."/>
            <person name="Palaniappan K."/>
            <person name="Land M."/>
            <person name="Hauser L."/>
            <person name="Chang Y.J."/>
            <person name="Jeffries C.D."/>
            <person name="Rohde M."/>
            <person name="Goker M."/>
            <person name="Woyke T."/>
            <person name="Bristow J."/>
            <person name="Eisen J.A."/>
            <person name="Markowitz V."/>
            <person name="Hugenholtz P."/>
            <person name="Kyrpides N.C."/>
            <person name="Klenk H.P."/>
            <person name="Lapidus A."/>
        </authorList>
    </citation>
    <scope>NUCLEOTIDE SEQUENCE [LARGE SCALE GENOMIC DNA]</scope>
    <source>
        <strain evidence="3">ATCC 35948 / DSM 1279 / VKM B-1258 / 21</strain>
    </source>
</reference>
<dbReference type="AlphaFoldDB" id="A0A806CI96"/>
<keyword evidence="3" id="KW-1185">Reference proteome</keyword>
<dbReference type="Proteomes" id="UP000006655">
    <property type="component" value="Chromosome"/>
</dbReference>
<feature type="compositionally biased region" description="Basic residues" evidence="1">
    <location>
        <begin position="57"/>
        <end position="66"/>
    </location>
</feature>
<dbReference type="KEGG" id="mrb:Mrub_0190"/>
<accession>A0A806CI96</accession>
<sequence>MSRAMARTTSKTPRKVKVPRRLTQGPEQLGPLADWVDRHSTRLELGPIDPELDRQITHRLTKPRYE</sequence>